<accession>A0A1M6LIJ8</accession>
<dbReference type="CDD" id="cd00118">
    <property type="entry name" value="LysM"/>
    <property type="match status" value="1"/>
</dbReference>
<dbReference type="InterPro" id="IPR016047">
    <property type="entry name" value="M23ase_b-sheet_dom"/>
</dbReference>
<dbReference type="PANTHER" id="PTHR21666">
    <property type="entry name" value="PEPTIDASE-RELATED"/>
    <property type="match status" value="1"/>
</dbReference>
<dbReference type="Gene3D" id="2.70.70.10">
    <property type="entry name" value="Glucose Permease (Domain IIA)"/>
    <property type="match status" value="1"/>
</dbReference>
<dbReference type="PANTHER" id="PTHR21666:SF270">
    <property type="entry name" value="MUREIN HYDROLASE ACTIVATOR ENVC"/>
    <property type="match status" value="1"/>
</dbReference>
<protein>
    <submittedName>
        <fullName evidence="2">LysM domain-containing protein</fullName>
    </submittedName>
</protein>
<evidence type="ECO:0000259" key="1">
    <source>
        <dbReference type="PROSITE" id="PS51782"/>
    </source>
</evidence>
<proteinExistence type="predicted"/>
<dbReference type="Pfam" id="PF01551">
    <property type="entry name" value="Peptidase_M23"/>
    <property type="match status" value="1"/>
</dbReference>
<dbReference type="InterPro" id="IPR018392">
    <property type="entry name" value="LysM"/>
</dbReference>
<dbReference type="Proteomes" id="UP000243547">
    <property type="component" value="Unassembled WGS sequence"/>
</dbReference>
<reference evidence="3" key="1">
    <citation type="submission" date="2016-11" db="EMBL/GenBank/DDBJ databases">
        <authorList>
            <person name="Varghese N."/>
            <person name="Submissions S."/>
        </authorList>
    </citation>
    <scope>NUCLEOTIDE SEQUENCE [LARGE SCALE GENOMIC DNA]</scope>
    <source>
        <strain evidence="3">DSM 14826</strain>
    </source>
</reference>
<dbReference type="SMART" id="SM00257">
    <property type="entry name" value="LysM"/>
    <property type="match status" value="1"/>
</dbReference>
<dbReference type="Gene3D" id="3.10.350.10">
    <property type="entry name" value="LysM domain"/>
    <property type="match status" value="1"/>
</dbReference>
<keyword evidence="3" id="KW-1185">Reference proteome</keyword>
<dbReference type="OrthoDB" id="9814460at2"/>
<dbReference type="InterPro" id="IPR011055">
    <property type="entry name" value="Dup_hybrid_motif"/>
</dbReference>
<gene>
    <name evidence="2" type="ORF">SAMN02745227_00524</name>
</gene>
<sequence>MIYTVKKGDTLYRIAKGNGLTLKRLLELNPDIKNPNLIYPGQQIFLGELKGVTGGREGVVEFYLRKGWIISSDYGIRRDPFTGNNSFHRGIDFAGKPLGAEISVPIGGKIIYSGYYNGWGNLIGIEDQGGYIHLFAHLQQRFKKVGERVTEGEVIGLNGSTGKSTGPHLHYQINTPKGGMIGVNAHTDPKMFVIK</sequence>
<dbReference type="STRING" id="1120989.SAMN02745227_00524"/>
<organism evidence="2 3">
    <name type="scientific">Anaerobranca californiensis DSM 14826</name>
    <dbReference type="NCBI Taxonomy" id="1120989"/>
    <lineage>
        <taxon>Bacteria</taxon>
        <taxon>Bacillati</taxon>
        <taxon>Bacillota</taxon>
        <taxon>Clostridia</taxon>
        <taxon>Eubacteriales</taxon>
        <taxon>Proteinivoracaceae</taxon>
        <taxon>Anaerobranca</taxon>
    </lineage>
</organism>
<name>A0A1M6LIJ8_9FIRM</name>
<dbReference type="SUPFAM" id="SSF54106">
    <property type="entry name" value="LysM domain"/>
    <property type="match status" value="1"/>
</dbReference>
<dbReference type="InterPro" id="IPR036779">
    <property type="entry name" value="LysM_dom_sf"/>
</dbReference>
<dbReference type="Pfam" id="PF01476">
    <property type="entry name" value="LysM"/>
    <property type="match status" value="1"/>
</dbReference>
<dbReference type="PROSITE" id="PS51782">
    <property type="entry name" value="LYSM"/>
    <property type="match status" value="1"/>
</dbReference>
<dbReference type="RefSeq" id="WP_072906045.1">
    <property type="nucleotide sequence ID" value="NZ_FRAI01000005.1"/>
</dbReference>
<dbReference type="InterPro" id="IPR050570">
    <property type="entry name" value="Cell_wall_metabolism_enzyme"/>
</dbReference>
<evidence type="ECO:0000313" key="3">
    <source>
        <dbReference type="Proteomes" id="UP000243547"/>
    </source>
</evidence>
<feature type="domain" description="LysM" evidence="1">
    <location>
        <begin position="1"/>
        <end position="46"/>
    </location>
</feature>
<dbReference type="AlphaFoldDB" id="A0A1M6LIJ8"/>
<dbReference type="SUPFAM" id="SSF51261">
    <property type="entry name" value="Duplicated hybrid motif"/>
    <property type="match status" value="1"/>
</dbReference>
<dbReference type="GO" id="GO:0004222">
    <property type="term" value="F:metalloendopeptidase activity"/>
    <property type="evidence" value="ECO:0007669"/>
    <property type="project" value="TreeGrafter"/>
</dbReference>
<dbReference type="EMBL" id="FRAI01000005">
    <property type="protein sequence ID" value="SHJ71023.1"/>
    <property type="molecule type" value="Genomic_DNA"/>
</dbReference>
<evidence type="ECO:0000313" key="2">
    <source>
        <dbReference type="EMBL" id="SHJ71023.1"/>
    </source>
</evidence>
<dbReference type="CDD" id="cd12797">
    <property type="entry name" value="M23_peptidase"/>
    <property type="match status" value="1"/>
</dbReference>